<evidence type="ECO:0000313" key="3">
    <source>
        <dbReference type="EMBL" id="BBO32203.1"/>
    </source>
</evidence>
<gene>
    <name evidence="3" type="ORF">PLANPX_1815</name>
</gene>
<proteinExistence type="inferred from homology"/>
<dbReference type="RefSeq" id="WP_152098209.1">
    <property type="nucleotide sequence ID" value="NZ_AP021861.1"/>
</dbReference>
<reference evidence="4" key="1">
    <citation type="submission" date="2019-10" db="EMBL/GenBank/DDBJ databases">
        <title>Lacipirellula parvula gen. nov., sp. nov., representing a lineage of planctomycetes widespread in freshwater anoxic habitats, and description of the family Lacipirellulaceae.</title>
        <authorList>
            <person name="Dedysh S.N."/>
            <person name="Kulichevskaya I.S."/>
            <person name="Beletsky A.V."/>
            <person name="Rakitin A.L."/>
            <person name="Mardanov A.V."/>
            <person name="Ivanova A.A."/>
            <person name="Saltykova V.X."/>
            <person name="Rijpstra W.I.C."/>
            <person name="Sinninghe Damste J.S."/>
            <person name="Ravin N.V."/>
        </authorList>
    </citation>
    <scope>NUCLEOTIDE SEQUENCE [LARGE SCALE GENOMIC DNA]</scope>
    <source>
        <strain evidence="4">PX69</strain>
    </source>
</reference>
<dbReference type="InterPro" id="IPR011856">
    <property type="entry name" value="tRNA_endonuc-like_dom_sf"/>
</dbReference>
<dbReference type="GO" id="GO:0003676">
    <property type="term" value="F:nucleic acid binding"/>
    <property type="evidence" value="ECO:0007669"/>
    <property type="project" value="InterPro"/>
</dbReference>
<protein>
    <recommendedName>
        <fullName evidence="2">UPF0102 protein PLANPX_1815</fullName>
    </recommendedName>
</protein>
<dbReference type="Pfam" id="PF02021">
    <property type="entry name" value="UPF0102"/>
    <property type="match status" value="1"/>
</dbReference>
<dbReference type="KEGG" id="lpav:PLANPX_1815"/>
<dbReference type="CDD" id="cd20736">
    <property type="entry name" value="PoNe_Nuclease"/>
    <property type="match status" value="1"/>
</dbReference>
<evidence type="ECO:0000256" key="2">
    <source>
        <dbReference type="HAMAP-Rule" id="MF_00048"/>
    </source>
</evidence>
<dbReference type="AlphaFoldDB" id="A0A5K7XD01"/>
<dbReference type="InterPro" id="IPR011335">
    <property type="entry name" value="Restrct_endonuc-II-like"/>
</dbReference>
<evidence type="ECO:0000256" key="1">
    <source>
        <dbReference type="ARBA" id="ARBA00006738"/>
    </source>
</evidence>
<dbReference type="EMBL" id="AP021861">
    <property type="protein sequence ID" value="BBO32203.1"/>
    <property type="molecule type" value="Genomic_DNA"/>
</dbReference>
<dbReference type="NCBIfam" id="TIGR00252">
    <property type="entry name" value="YraN family protein"/>
    <property type="match status" value="1"/>
</dbReference>
<dbReference type="SUPFAM" id="SSF52980">
    <property type="entry name" value="Restriction endonuclease-like"/>
    <property type="match status" value="1"/>
</dbReference>
<keyword evidence="4" id="KW-1185">Reference proteome</keyword>
<dbReference type="Gene3D" id="3.40.1350.10">
    <property type="match status" value="1"/>
</dbReference>
<dbReference type="PANTHER" id="PTHR34039:SF1">
    <property type="entry name" value="UPF0102 PROTEIN YRAN"/>
    <property type="match status" value="1"/>
</dbReference>
<evidence type="ECO:0000313" key="4">
    <source>
        <dbReference type="Proteomes" id="UP000326837"/>
    </source>
</evidence>
<dbReference type="InterPro" id="IPR003509">
    <property type="entry name" value="UPF0102_YraN-like"/>
</dbReference>
<dbReference type="Proteomes" id="UP000326837">
    <property type="component" value="Chromosome"/>
</dbReference>
<name>A0A5K7XD01_9BACT</name>
<comment type="similarity">
    <text evidence="1 2">Belongs to the UPF0102 family.</text>
</comment>
<accession>A0A5K7XD01</accession>
<dbReference type="HAMAP" id="MF_00048">
    <property type="entry name" value="UPF0102"/>
    <property type="match status" value="1"/>
</dbReference>
<dbReference type="PANTHER" id="PTHR34039">
    <property type="entry name" value="UPF0102 PROTEIN YRAN"/>
    <property type="match status" value="1"/>
</dbReference>
<sequence length="138" mass="15797">MTLPQWFGLRWRPLTFGEQGERAAARFLRRLGYRIVVTRRRLRYGEIDVIAVDGRTVVFVEVKTRRSAAIRPALSVDAVRRQRMTRAAVAFLKSHGLLQKCPARFDIVEVIWPAGDPRPTVVHHPNAFQAEGQGQFFS</sequence>
<organism evidence="3 4">
    <name type="scientific">Lacipirellula parvula</name>
    <dbReference type="NCBI Taxonomy" id="2650471"/>
    <lineage>
        <taxon>Bacteria</taxon>
        <taxon>Pseudomonadati</taxon>
        <taxon>Planctomycetota</taxon>
        <taxon>Planctomycetia</taxon>
        <taxon>Pirellulales</taxon>
        <taxon>Lacipirellulaceae</taxon>
        <taxon>Lacipirellula</taxon>
    </lineage>
</organism>